<organism evidence="7 8">
    <name type="scientific">Stieleria varia</name>
    <dbReference type="NCBI Taxonomy" id="2528005"/>
    <lineage>
        <taxon>Bacteria</taxon>
        <taxon>Pseudomonadati</taxon>
        <taxon>Planctomycetota</taxon>
        <taxon>Planctomycetia</taxon>
        <taxon>Pirellulales</taxon>
        <taxon>Pirellulaceae</taxon>
        <taxon>Stieleria</taxon>
    </lineage>
</organism>
<dbReference type="GO" id="GO:0016987">
    <property type="term" value="F:sigma factor activity"/>
    <property type="evidence" value="ECO:0007669"/>
    <property type="project" value="UniProtKB-KW"/>
</dbReference>
<dbReference type="InterPro" id="IPR039425">
    <property type="entry name" value="RNA_pol_sigma-70-like"/>
</dbReference>
<evidence type="ECO:0000259" key="6">
    <source>
        <dbReference type="Pfam" id="PF07638"/>
    </source>
</evidence>
<dbReference type="Pfam" id="PF07638">
    <property type="entry name" value="Sigma70_ECF"/>
    <property type="match status" value="1"/>
</dbReference>
<dbReference type="InterPro" id="IPR013325">
    <property type="entry name" value="RNA_pol_sigma_r2"/>
</dbReference>
<comment type="similarity">
    <text evidence="1">Belongs to the sigma-70 factor family. ECF subfamily.</text>
</comment>
<name>A0A5C6A5U5_9BACT</name>
<keyword evidence="2" id="KW-0805">Transcription regulation</keyword>
<evidence type="ECO:0000313" key="7">
    <source>
        <dbReference type="EMBL" id="TWT94688.1"/>
    </source>
</evidence>
<evidence type="ECO:0000256" key="4">
    <source>
        <dbReference type="ARBA" id="ARBA00023125"/>
    </source>
</evidence>
<comment type="caution">
    <text evidence="7">The sequence shown here is derived from an EMBL/GenBank/DDBJ whole genome shotgun (WGS) entry which is preliminary data.</text>
</comment>
<keyword evidence="4" id="KW-0238">DNA-binding</keyword>
<dbReference type="GO" id="GO:0003677">
    <property type="term" value="F:DNA binding"/>
    <property type="evidence" value="ECO:0007669"/>
    <property type="project" value="UniProtKB-KW"/>
</dbReference>
<proteinExistence type="inferred from homology"/>
<dbReference type="GO" id="GO:0006352">
    <property type="term" value="P:DNA-templated transcription initiation"/>
    <property type="evidence" value="ECO:0007669"/>
    <property type="project" value="InterPro"/>
</dbReference>
<evidence type="ECO:0000256" key="5">
    <source>
        <dbReference type="ARBA" id="ARBA00023163"/>
    </source>
</evidence>
<keyword evidence="3" id="KW-0731">Sigma factor</keyword>
<dbReference type="AlphaFoldDB" id="A0A5C6A5U5"/>
<dbReference type="Gene3D" id="1.10.10.10">
    <property type="entry name" value="Winged helix-like DNA-binding domain superfamily/Winged helix DNA-binding domain"/>
    <property type="match status" value="1"/>
</dbReference>
<dbReference type="SUPFAM" id="SSF88659">
    <property type="entry name" value="Sigma3 and sigma4 domains of RNA polymerase sigma factors"/>
    <property type="match status" value="1"/>
</dbReference>
<dbReference type="SUPFAM" id="SSF88946">
    <property type="entry name" value="Sigma2 domain of RNA polymerase sigma factors"/>
    <property type="match status" value="1"/>
</dbReference>
<sequence length="293" mass="33017">MIAALYRRLPSETASRSYAATILFTFRGDGGIKHDVWKRCRWDGPSGPPGLLDEPAKMLCPQFYPFGLGYCASQLDSNDAVLGGLPLACIAGYPLMSLGFQPSDPSVTRWLQELRQGDERAARLLWDFFRTRMLNLARKQIGQGGAAAYDEEDVALSAFAALCDRVRQGSYEMLGDRVELWQLISVILMNKGRNRARSEARTRRGGRLTRQELSEELLASIGCDDSDPALTLSMQDECRRLLTMLERHEVQLVALLRVEGYTNEEIAKQLGCTRRSVQRRINLIRKLWSGEIE</sequence>
<evidence type="ECO:0000313" key="8">
    <source>
        <dbReference type="Proteomes" id="UP000320176"/>
    </source>
</evidence>
<feature type="domain" description="RNA polymerase sigma-70 ECF-like HTH" evidence="6">
    <location>
        <begin position="106"/>
        <end position="287"/>
    </location>
</feature>
<dbReference type="PANTHER" id="PTHR43133:SF8">
    <property type="entry name" value="RNA POLYMERASE SIGMA FACTOR HI_1459-RELATED"/>
    <property type="match status" value="1"/>
</dbReference>
<dbReference type="PANTHER" id="PTHR43133">
    <property type="entry name" value="RNA POLYMERASE ECF-TYPE SIGMA FACTO"/>
    <property type="match status" value="1"/>
</dbReference>
<evidence type="ECO:0000256" key="1">
    <source>
        <dbReference type="ARBA" id="ARBA00010641"/>
    </source>
</evidence>
<keyword evidence="5" id="KW-0804">Transcription</keyword>
<keyword evidence="8" id="KW-1185">Reference proteome</keyword>
<dbReference type="EMBL" id="SJPN01000007">
    <property type="protein sequence ID" value="TWT94688.1"/>
    <property type="molecule type" value="Genomic_DNA"/>
</dbReference>
<dbReference type="InterPro" id="IPR013324">
    <property type="entry name" value="RNA_pol_sigma_r3/r4-like"/>
</dbReference>
<evidence type="ECO:0000256" key="3">
    <source>
        <dbReference type="ARBA" id="ARBA00023082"/>
    </source>
</evidence>
<protein>
    <submittedName>
        <fullName evidence="7">ECF sigma factor</fullName>
    </submittedName>
</protein>
<dbReference type="Proteomes" id="UP000320176">
    <property type="component" value="Unassembled WGS sequence"/>
</dbReference>
<reference evidence="7 8" key="1">
    <citation type="submission" date="2019-02" db="EMBL/GenBank/DDBJ databases">
        <title>Deep-cultivation of Planctomycetes and their phenomic and genomic characterization uncovers novel biology.</title>
        <authorList>
            <person name="Wiegand S."/>
            <person name="Jogler M."/>
            <person name="Boedeker C."/>
            <person name="Pinto D."/>
            <person name="Vollmers J."/>
            <person name="Rivas-Marin E."/>
            <person name="Kohn T."/>
            <person name="Peeters S.H."/>
            <person name="Heuer A."/>
            <person name="Rast P."/>
            <person name="Oberbeckmann S."/>
            <person name="Bunk B."/>
            <person name="Jeske O."/>
            <person name="Meyerdierks A."/>
            <person name="Storesund J.E."/>
            <person name="Kallscheuer N."/>
            <person name="Luecker S."/>
            <person name="Lage O.M."/>
            <person name="Pohl T."/>
            <person name="Merkel B.J."/>
            <person name="Hornburger P."/>
            <person name="Mueller R.-W."/>
            <person name="Bruemmer F."/>
            <person name="Labrenz M."/>
            <person name="Spormann A.M."/>
            <person name="Op Den Camp H."/>
            <person name="Overmann J."/>
            <person name="Amann R."/>
            <person name="Jetten M.S.M."/>
            <person name="Mascher T."/>
            <person name="Medema M.H."/>
            <person name="Devos D.P."/>
            <person name="Kaster A.-K."/>
            <person name="Ovreas L."/>
            <person name="Rohde M."/>
            <person name="Galperin M.Y."/>
            <person name="Jogler C."/>
        </authorList>
    </citation>
    <scope>NUCLEOTIDE SEQUENCE [LARGE SCALE GENOMIC DNA]</scope>
    <source>
        <strain evidence="7 8">Pla52n</strain>
    </source>
</reference>
<dbReference type="InterPro" id="IPR036388">
    <property type="entry name" value="WH-like_DNA-bd_sf"/>
</dbReference>
<evidence type="ECO:0000256" key="2">
    <source>
        <dbReference type="ARBA" id="ARBA00023015"/>
    </source>
</evidence>
<dbReference type="InterPro" id="IPR053812">
    <property type="entry name" value="HTH_Sigma70_ECF-like"/>
</dbReference>
<accession>A0A5C6A5U5</accession>
<gene>
    <name evidence="7" type="ORF">Pla52n_55130</name>
</gene>
<dbReference type="OrthoDB" id="291381at2"/>
<dbReference type="Gene3D" id="1.10.1740.10">
    <property type="match status" value="1"/>
</dbReference>